<evidence type="ECO:0000313" key="4">
    <source>
        <dbReference type="EMBL" id="NQE36173.1"/>
    </source>
</evidence>
<evidence type="ECO:0000256" key="1">
    <source>
        <dbReference type="ARBA" id="ARBA00022679"/>
    </source>
</evidence>
<reference evidence="4 5" key="1">
    <citation type="journal article" date="2020" name="Sci. Rep.">
        <title>A novel cyanobacterial geosmin producer, revising GeoA distribution and dispersion patterns in Bacteria.</title>
        <authorList>
            <person name="Churro C."/>
            <person name="Semedo-Aguiar A.P."/>
            <person name="Silva A.D."/>
            <person name="Pereira-Leal J.B."/>
            <person name="Leite R.B."/>
        </authorList>
    </citation>
    <scope>NUCLEOTIDE SEQUENCE [LARGE SCALE GENOMIC DNA]</scope>
    <source>
        <strain evidence="4 5">IPMA8</strain>
    </source>
</reference>
<dbReference type="CDD" id="cd01172">
    <property type="entry name" value="RfaE_like"/>
    <property type="match status" value="1"/>
</dbReference>
<dbReference type="InterPro" id="IPR011913">
    <property type="entry name" value="RfaE_dom_I"/>
</dbReference>
<evidence type="ECO:0000313" key="5">
    <source>
        <dbReference type="Proteomes" id="UP000702425"/>
    </source>
</evidence>
<dbReference type="Pfam" id="PF00294">
    <property type="entry name" value="PfkB"/>
    <property type="match status" value="1"/>
</dbReference>
<organism evidence="4 5">
    <name type="scientific">Microcoleus asticus IPMA8</name>
    <dbReference type="NCBI Taxonomy" id="2563858"/>
    <lineage>
        <taxon>Bacteria</taxon>
        <taxon>Bacillati</taxon>
        <taxon>Cyanobacteriota</taxon>
        <taxon>Cyanophyceae</taxon>
        <taxon>Oscillatoriophycideae</taxon>
        <taxon>Oscillatoriales</taxon>
        <taxon>Microcoleaceae</taxon>
        <taxon>Microcoleus</taxon>
        <taxon>Microcoleus asticus</taxon>
    </lineage>
</organism>
<dbReference type="EMBL" id="SRRZ01000076">
    <property type="protein sequence ID" value="NQE36173.1"/>
    <property type="molecule type" value="Genomic_DNA"/>
</dbReference>
<keyword evidence="1" id="KW-0808">Transferase</keyword>
<dbReference type="PANTHER" id="PTHR46969">
    <property type="entry name" value="BIFUNCTIONAL PROTEIN HLDE"/>
    <property type="match status" value="1"/>
</dbReference>
<name>A0ABX2D141_9CYAN</name>
<dbReference type="InterPro" id="IPR011611">
    <property type="entry name" value="PfkB_dom"/>
</dbReference>
<sequence length="364" mass="39251">MTNDYSDFLPQLRASTEQLLKRLDCFHRAQVLAIGDLTLDEFLTGQVERISREAPVLILRYENTQQVPGGGANAVYNLAKLGGKVKVAGLVGKDDQGKALCGIFEAAGIDTAGILIDSQRPTVTKTRISGHARQSVTQQIVRVDRKSDELPDLDLQLQLADYIRQQIPTVDAVVCSDYGDGVLTNLAIESAVVPGKTIVDAQTNLQRYSGAMLFTPNLPEAEQAVGYAIKNPQTLMQAGRDLLNLTQAQKILITRGEEGMTLFERANGEEIKNSPPPTSICEKGEFAIQSWDIPPFNKTDVFDVTGAGDTVVAAMTLALCVGASGWEAAVLGNLAASIVVRQFGTATTTVEEMKEALLSLMNLE</sequence>
<comment type="caution">
    <text evidence="4">The sequence shown here is derived from an EMBL/GenBank/DDBJ whole genome shotgun (WGS) entry which is preliminary data.</text>
</comment>
<dbReference type="InterPro" id="IPR029056">
    <property type="entry name" value="Ribokinase-like"/>
</dbReference>
<keyword evidence="2" id="KW-0418">Kinase</keyword>
<dbReference type="PROSITE" id="PS00584">
    <property type="entry name" value="PFKB_KINASES_2"/>
    <property type="match status" value="1"/>
</dbReference>
<dbReference type="InterPro" id="IPR002173">
    <property type="entry name" value="Carboh/pur_kinase_PfkB_CS"/>
</dbReference>
<protein>
    <submittedName>
        <fullName evidence="4">Bifunctional protein HldE</fullName>
    </submittedName>
</protein>
<dbReference type="Gene3D" id="3.40.1190.20">
    <property type="match status" value="1"/>
</dbReference>
<evidence type="ECO:0000259" key="3">
    <source>
        <dbReference type="Pfam" id="PF00294"/>
    </source>
</evidence>
<accession>A0ABX2D141</accession>
<evidence type="ECO:0000256" key="2">
    <source>
        <dbReference type="ARBA" id="ARBA00022777"/>
    </source>
</evidence>
<dbReference type="PANTHER" id="PTHR46969:SF1">
    <property type="entry name" value="BIFUNCTIONAL PROTEIN HLDE"/>
    <property type="match status" value="1"/>
</dbReference>
<proteinExistence type="predicted"/>
<gene>
    <name evidence="4" type="primary">hldE_2</name>
    <name evidence="4" type="ORF">E5S67_03936</name>
</gene>
<dbReference type="RefSeq" id="WP_172190099.1">
    <property type="nucleotide sequence ID" value="NZ_CAWPPK010000292.1"/>
</dbReference>
<feature type="domain" description="Carbohydrate kinase PfkB" evidence="3">
    <location>
        <begin position="33"/>
        <end position="348"/>
    </location>
</feature>
<dbReference type="SUPFAM" id="SSF53613">
    <property type="entry name" value="Ribokinase-like"/>
    <property type="match status" value="1"/>
</dbReference>
<dbReference type="Proteomes" id="UP000702425">
    <property type="component" value="Unassembled WGS sequence"/>
</dbReference>
<keyword evidence="5" id="KW-1185">Reference proteome</keyword>